<dbReference type="InterPro" id="IPR035965">
    <property type="entry name" value="PAS-like_dom_sf"/>
</dbReference>
<dbReference type="CDD" id="cd01949">
    <property type="entry name" value="GGDEF"/>
    <property type="match status" value="1"/>
</dbReference>
<dbReference type="PANTHER" id="PTHR44757:SF2">
    <property type="entry name" value="BIOFILM ARCHITECTURE MAINTENANCE PROTEIN MBAA"/>
    <property type="match status" value="1"/>
</dbReference>
<dbReference type="InterPro" id="IPR000700">
    <property type="entry name" value="PAS-assoc_C"/>
</dbReference>
<dbReference type="PROSITE" id="PS50112">
    <property type="entry name" value="PAS"/>
    <property type="match status" value="2"/>
</dbReference>
<evidence type="ECO:0000256" key="1">
    <source>
        <dbReference type="SAM" id="Phobius"/>
    </source>
</evidence>
<dbReference type="EMBL" id="MLBF01000039">
    <property type="protein sequence ID" value="OLN28805.1"/>
    <property type="molecule type" value="Genomic_DNA"/>
</dbReference>
<dbReference type="Pfam" id="PF13426">
    <property type="entry name" value="PAS_9"/>
    <property type="match status" value="1"/>
</dbReference>
<dbReference type="InterPro" id="IPR043128">
    <property type="entry name" value="Rev_trsase/Diguanyl_cyclase"/>
</dbReference>
<dbReference type="Pfam" id="PF00990">
    <property type="entry name" value="GGDEF"/>
    <property type="match status" value="1"/>
</dbReference>
<evidence type="ECO:0000313" key="6">
    <source>
        <dbReference type="EMBL" id="OLN28805.1"/>
    </source>
</evidence>
<accession>A0A1Q8QN92</accession>
<dbReference type="Gene3D" id="3.30.450.40">
    <property type="match status" value="1"/>
</dbReference>
<dbReference type="FunFam" id="3.20.20.450:FF:000001">
    <property type="entry name" value="Cyclic di-GMP phosphodiesterase yahA"/>
    <property type="match status" value="1"/>
</dbReference>
<dbReference type="Pfam" id="PF13188">
    <property type="entry name" value="PAS_8"/>
    <property type="match status" value="1"/>
</dbReference>
<dbReference type="PROSITE" id="PS50883">
    <property type="entry name" value="EAL"/>
    <property type="match status" value="1"/>
</dbReference>
<dbReference type="PROSITE" id="PS50887">
    <property type="entry name" value="GGDEF"/>
    <property type="match status" value="1"/>
</dbReference>
<organism evidence="6 7">
    <name type="scientific">Desulfosporosinus metallidurans</name>
    <dbReference type="NCBI Taxonomy" id="1888891"/>
    <lineage>
        <taxon>Bacteria</taxon>
        <taxon>Bacillati</taxon>
        <taxon>Bacillota</taxon>
        <taxon>Clostridia</taxon>
        <taxon>Eubacteriales</taxon>
        <taxon>Desulfitobacteriaceae</taxon>
        <taxon>Desulfosporosinus</taxon>
    </lineage>
</organism>
<dbReference type="InterPro" id="IPR013656">
    <property type="entry name" value="PAS_4"/>
</dbReference>
<reference evidence="6 7" key="1">
    <citation type="submission" date="2016-09" db="EMBL/GenBank/DDBJ databases">
        <title>Complete genome of Desulfosporosinus sp. OL.</title>
        <authorList>
            <person name="Mardanov A."/>
            <person name="Beletsky A."/>
            <person name="Panova A."/>
            <person name="Karnachuk O."/>
            <person name="Ravin N."/>
        </authorList>
    </citation>
    <scope>NUCLEOTIDE SEQUENCE [LARGE SCALE GENOMIC DNA]</scope>
    <source>
        <strain evidence="6 7">OL</strain>
    </source>
</reference>
<feature type="domain" description="PAC" evidence="3">
    <location>
        <begin position="167"/>
        <end position="219"/>
    </location>
</feature>
<dbReference type="Pfam" id="PF08448">
    <property type="entry name" value="PAS_4"/>
    <property type="match status" value="1"/>
</dbReference>
<dbReference type="NCBIfam" id="TIGR00254">
    <property type="entry name" value="GGDEF"/>
    <property type="match status" value="1"/>
</dbReference>
<evidence type="ECO:0000259" key="2">
    <source>
        <dbReference type="PROSITE" id="PS50112"/>
    </source>
</evidence>
<dbReference type="Gene3D" id="3.20.20.450">
    <property type="entry name" value="EAL domain"/>
    <property type="match status" value="1"/>
</dbReference>
<feature type="domain" description="PAC" evidence="3">
    <location>
        <begin position="452"/>
        <end position="506"/>
    </location>
</feature>
<keyword evidence="1" id="KW-1133">Transmembrane helix</keyword>
<dbReference type="CDD" id="cd01948">
    <property type="entry name" value="EAL"/>
    <property type="match status" value="1"/>
</dbReference>
<dbReference type="PANTHER" id="PTHR44757">
    <property type="entry name" value="DIGUANYLATE CYCLASE DGCP"/>
    <property type="match status" value="1"/>
</dbReference>
<gene>
    <name evidence="6" type="ORF">DSOL_3882</name>
</gene>
<feature type="domain" description="EAL" evidence="4">
    <location>
        <begin position="937"/>
        <end position="1195"/>
    </location>
</feature>
<dbReference type="Pfam" id="PF13185">
    <property type="entry name" value="GAF_2"/>
    <property type="match status" value="1"/>
</dbReference>
<dbReference type="SUPFAM" id="SSF55781">
    <property type="entry name" value="GAF domain-like"/>
    <property type="match status" value="1"/>
</dbReference>
<feature type="transmembrane region" description="Helical" evidence="1">
    <location>
        <begin position="48"/>
        <end position="65"/>
    </location>
</feature>
<dbReference type="Pfam" id="PF00989">
    <property type="entry name" value="PAS"/>
    <property type="match status" value="1"/>
</dbReference>
<dbReference type="SMART" id="SM00086">
    <property type="entry name" value="PAC"/>
    <property type="match status" value="3"/>
</dbReference>
<dbReference type="InterPro" id="IPR013767">
    <property type="entry name" value="PAS_fold"/>
</dbReference>
<dbReference type="SMART" id="SM00065">
    <property type="entry name" value="GAF"/>
    <property type="match status" value="1"/>
</dbReference>
<dbReference type="InterPro" id="IPR052155">
    <property type="entry name" value="Biofilm_reg_signaling"/>
</dbReference>
<feature type="domain" description="GGDEF" evidence="5">
    <location>
        <begin position="795"/>
        <end position="928"/>
    </location>
</feature>
<dbReference type="Proteomes" id="UP000186102">
    <property type="component" value="Unassembled WGS sequence"/>
</dbReference>
<feature type="transmembrane region" description="Helical" evidence="1">
    <location>
        <begin position="15"/>
        <end position="36"/>
    </location>
</feature>
<keyword evidence="1" id="KW-0472">Membrane</keyword>
<proteinExistence type="predicted"/>
<dbReference type="CDD" id="cd00130">
    <property type="entry name" value="PAS"/>
    <property type="match status" value="2"/>
</dbReference>
<evidence type="ECO:0000259" key="4">
    <source>
        <dbReference type="PROSITE" id="PS50883"/>
    </source>
</evidence>
<evidence type="ECO:0000259" key="3">
    <source>
        <dbReference type="PROSITE" id="PS50113"/>
    </source>
</evidence>
<dbReference type="SMART" id="SM00091">
    <property type="entry name" value="PAS"/>
    <property type="match status" value="4"/>
</dbReference>
<dbReference type="STRING" id="1888891.DSOL_3882"/>
<dbReference type="InterPro" id="IPR035919">
    <property type="entry name" value="EAL_sf"/>
</dbReference>
<feature type="domain" description="PAC" evidence="3">
    <location>
        <begin position="711"/>
        <end position="763"/>
    </location>
</feature>
<dbReference type="Gene3D" id="3.30.450.20">
    <property type="entry name" value="PAS domain"/>
    <property type="match status" value="4"/>
</dbReference>
<comment type="caution">
    <text evidence="6">The sequence shown here is derived from an EMBL/GenBank/DDBJ whole genome shotgun (WGS) entry which is preliminary data.</text>
</comment>
<dbReference type="PROSITE" id="PS50113">
    <property type="entry name" value="PAC"/>
    <property type="match status" value="3"/>
</dbReference>
<dbReference type="Gene3D" id="3.30.70.270">
    <property type="match status" value="1"/>
</dbReference>
<dbReference type="FunFam" id="3.30.70.270:FF:000001">
    <property type="entry name" value="Diguanylate cyclase domain protein"/>
    <property type="match status" value="1"/>
</dbReference>
<feature type="domain" description="PAS" evidence="2">
    <location>
        <begin position="633"/>
        <end position="706"/>
    </location>
</feature>
<dbReference type="InterPro" id="IPR029787">
    <property type="entry name" value="Nucleotide_cyclase"/>
</dbReference>
<dbReference type="SUPFAM" id="SSF55785">
    <property type="entry name" value="PYP-like sensor domain (PAS domain)"/>
    <property type="match status" value="4"/>
</dbReference>
<dbReference type="SMART" id="SM00052">
    <property type="entry name" value="EAL"/>
    <property type="match status" value="1"/>
</dbReference>
<dbReference type="AlphaFoldDB" id="A0A1Q8QN92"/>
<keyword evidence="1" id="KW-0812">Transmembrane</keyword>
<dbReference type="SUPFAM" id="SSF141868">
    <property type="entry name" value="EAL domain-like"/>
    <property type="match status" value="1"/>
</dbReference>
<dbReference type="InterPro" id="IPR001633">
    <property type="entry name" value="EAL_dom"/>
</dbReference>
<dbReference type="OrthoDB" id="9762141at2"/>
<feature type="domain" description="PAS" evidence="2">
    <location>
        <begin position="381"/>
        <end position="427"/>
    </location>
</feature>
<dbReference type="InterPro" id="IPR000160">
    <property type="entry name" value="GGDEF_dom"/>
</dbReference>
<dbReference type="InterPro" id="IPR003018">
    <property type="entry name" value="GAF"/>
</dbReference>
<sequence length="1206" mass="137217">MPPSHKSLSLGKISLLYVLLSGLWVQFSEQVLYYFIRDHEMFLRFSVLKGWFWVLATTLFFYLLMRRSGQAILAGEQLHQQFDAIKRQEEFYQRIYDSVAEGVILQHISGMFLNSNSAACALLGTSWSDMQKNEFLTQVTPWMDDQGAPFSWKTHAYNVLIKAQDSEEIRYTLKRFDPEQRWLYLNSVLLRNAQGEPSWVVTTLSDISMQKYSELQETVLYGITQRILAEHPLNVIFQYLCDELVHSVGYPVAAVVLKKSEGSVAIVAQAGVREEYVRTLKIRWDDSPEGQGAVGEAIRSGKPQVQNLINNSQFKPWWAIYEALNLQSIATFPLWAHGQCLGAIALYTHLPDYFNSVRIERLQSLAEQITMAFLSHEDRSQLQIQRTALSAAADAIVLADRTGNLLWTNPAFARLTGYAFEEVEGQNIRFLQSGYQDSSFYKIMWDTVLAGETWRGELINRHAKGTLYREEMTLTPVQADGAEITHFIAIKQDVSERFATQKALRDSEERYEEMFENMSNAVAVFQFSEDEKIFHCKAFNRAAEQMENLPRSQVLGQPLDRFFSNHESLGILKIFFHVFRTGEASHFPATYYHNAYVSGWREGFIYKLSTREVVAIYEDVTRRKQDEETLWLEKERAQITLASIGDGVITTDVQAKITYLNPVAERLTGWTNRQAEGLPLLSVFNIRNENTGQAVINPVTQCLREKSIVTLANHTALTHRDGHTISIEDSAAPICDRAGDLIGAVLVFHDVSDKRALVLQLSHQAHHDALTGLPNRILYKDRAHQAIVQAHRHQTYVAVLFLDLDRFKLVNDTLGHTMGDQLLRATGERIVACLREGDTVSRQGGDEFLVLLPEMRSEAQAAQVAQKIMDVFKAPFHLHEQEIYITVSLGIAIFPTDGEDIETLIKYADTAMYHAKDEGRNHYQFYSLAFNQALSVRLGLQNEMRRALAYEEFVLYYQPQYRISDGQMCGMEALVRWQHPERGFLLPGEFISIAEENGLILPLGEWVLRSACLQNKRWQEMGYPPVRVAVNLSARQFRQANLVSQIAQILTETGLDPQWLELEITESISMENSSFTLAILQELKGMGIRLSLDDFGTGFSSLSYLSRFSLDTLKIDRSFVSALTTRSDERKHGNEIVTTIIKLAHNLGLRVIAEGVETEAQLDFLRSQGCAEVQGYLLARPVSAEDLVFYLIEISLNLKKKLRFSG</sequence>
<keyword evidence="7" id="KW-1185">Reference proteome</keyword>
<name>A0A1Q8QN92_9FIRM</name>
<evidence type="ECO:0000259" key="5">
    <source>
        <dbReference type="PROSITE" id="PS50887"/>
    </source>
</evidence>
<dbReference type="Pfam" id="PF00563">
    <property type="entry name" value="EAL"/>
    <property type="match status" value="1"/>
</dbReference>
<dbReference type="SMART" id="SM00267">
    <property type="entry name" value="GGDEF"/>
    <property type="match status" value="1"/>
</dbReference>
<dbReference type="SUPFAM" id="SSF55073">
    <property type="entry name" value="Nucleotide cyclase"/>
    <property type="match status" value="1"/>
</dbReference>
<dbReference type="InterPro" id="IPR001610">
    <property type="entry name" value="PAC"/>
</dbReference>
<dbReference type="GO" id="GO:0006355">
    <property type="term" value="P:regulation of DNA-templated transcription"/>
    <property type="evidence" value="ECO:0007669"/>
    <property type="project" value="InterPro"/>
</dbReference>
<protein>
    <submittedName>
        <fullName evidence="6">Diguanylate cyclase/phosphodiesterase (GGDEF &amp; EAL domains) with PAS/PAC sensor(S)</fullName>
    </submittedName>
</protein>
<dbReference type="InterPro" id="IPR000014">
    <property type="entry name" value="PAS"/>
</dbReference>
<dbReference type="InterPro" id="IPR029016">
    <property type="entry name" value="GAF-like_dom_sf"/>
</dbReference>
<evidence type="ECO:0000313" key="7">
    <source>
        <dbReference type="Proteomes" id="UP000186102"/>
    </source>
</evidence>
<dbReference type="NCBIfam" id="TIGR00229">
    <property type="entry name" value="sensory_box"/>
    <property type="match status" value="3"/>
</dbReference>